<proteinExistence type="predicted"/>
<evidence type="ECO:0000313" key="3">
    <source>
        <dbReference type="Proteomes" id="UP000018948"/>
    </source>
</evidence>
<dbReference type="Proteomes" id="UP000018948">
    <property type="component" value="Unassembled WGS sequence"/>
</dbReference>
<comment type="caution">
    <text evidence="2">The sequence shown here is derived from an EMBL/GenBank/DDBJ whole genome shotgun (WGS) entry which is preliminary data.</text>
</comment>
<name>W2YYT6_PHYNI</name>
<protein>
    <submittedName>
        <fullName evidence="2">Uncharacterized protein</fullName>
    </submittedName>
</protein>
<accession>W2YYT6</accession>
<evidence type="ECO:0000313" key="2">
    <source>
        <dbReference type="EMBL" id="ETP39881.1"/>
    </source>
</evidence>
<dbReference type="EMBL" id="ANIY01002623">
    <property type="protein sequence ID" value="ETP39881.1"/>
    <property type="molecule type" value="Genomic_DNA"/>
</dbReference>
<evidence type="ECO:0000256" key="1">
    <source>
        <dbReference type="SAM" id="MobiDB-lite"/>
    </source>
</evidence>
<feature type="region of interest" description="Disordered" evidence="1">
    <location>
        <begin position="1"/>
        <end position="22"/>
    </location>
</feature>
<gene>
    <name evidence="2" type="ORF">F442_12693</name>
</gene>
<reference evidence="2 3" key="1">
    <citation type="submission" date="2013-11" db="EMBL/GenBank/DDBJ databases">
        <title>The Genome Sequence of Phytophthora parasitica P10297.</title>
        <authorList>
            <consortium name="The Broad Institute Genomics Platform"/>
            <person name="Russ C."/>
            <person name="Tyler B."/>
            <person name="Panabieres F."/>
            <person name="Shan W."/>
            <person name="Tripathy S."/>
            <person name="Grunwald N."/>
            <person name="Machado M."/>
            <person name="Johnson C.S."/>
            <person name="Walker B."/>
            <person name="Young S.K."/>
            <person name="Zeng Q."/>
            <person name="Gargeya S."/>
            <person name="Fitzgerald M."/>
            <person name="Haas B."/>
            <person name="Abouelleil A."/>
            <person name="Allen A.W."/>
            <person name="Alvarado L."/>
            <person name="Arachchi H.M."/>
            <person name="Berlin A.M."/>
            <person name="Chapman S.B."/>
            <person name="Gainer-Dewar J."/>
            <person name="Goldberg J."/>
            <person name="Griggs A."/>
            <person name="Gujja S."/>
            <person name="Hansen M."/>
            <person name="Howarth C."/>
            <person name="Imamovic A."/>
            <person name="Ireland A."/>
            <person name="Larimer J."/>
            <person name="McCowan C."/>
            <person name="Murphy C."/>
            <person name="Pearson M."/>
            <person name="Poon T.W."/>
            <person name="Priest M."/>
            <person name="Roberts A."/>
            <person name="Saif S."/>
            <person name="Shea T."/>
            <person name="Sisk P."/>
            <person name="Sykes S."/>
            <person name="Wortman J."/>
            <person name="Nusbaum C."/>
            <person name="Birren B."/>
        </authorList>
    </citation>
    <scope>NUCLEOTIDE SEQUENCE [LARGE SCALE GENOMIC DNA]</scope>
    <source>
        <strain evidence="2 3">P10297</strain>
    </source>
</reference>
<organism evidence="2 3">
    <name type="scientific">Phytophthora nicotianae P10297</name>
    <dbReference type="NCBI Taxonomy" id="1317064"/>
    <lineage>
        <taxon>Eukaryota</taxon>
        <taxon>Sar</taxon>
        <taxon>Stramenopiles</taxon>
        <taxon>Oomycota</taxon>
        <taxon>Peronosporomycetes</taxon>
        <taxon>Peronosporales</taxon>
        <taxon>Peronosporaceae</taxon>
        <taxon>Phytophthora</taxon>
    </lineage>
</organism>
<dbReference type="AlphaFoldDB" id="W2YYT6"/>
<feature type="non-terminal residue" evidence="2">
    <location>
        <position position="1"/>
    </location>
</feature>
<sequence>RWGEGPIDRHQQHHQEKEEGEKKLIKHDLQGKVIAGDVVTGSSSSSSSRKRR</sequence>